<reference evidence="1 2" key="1">
    <citation type="submission" date="2016-10" db="EMBL/GenBank/DDBJ databases">
        <authorList>
            <person name="de Groot N.N."/>
        </authorList>
    </citation>
    <scope>NUCLEOTIDE SEQUENCE [LARGE SCALE GENOMIC DNA]</scope>
    <source>
        <strain evidence="1 2">Nl13</strain>
    </source>
</reference>
<sequence length="56" mass="6607">MQTNRKHEIIFSTQYLDLLLYFYAKLLELRHLSADIKEAGANELILSHFIFRLGNP</sequence>
<gene>
    <name evidence="1" type="ORF">SAMN05216403_10198</name>
</gene>
<dbReference type="Proteomes" id="UP000236751">
    <property type="component" value="Unassembled WGS sequence"/>
</dbReference>
<dbReference type="EMBL" id="FNVK01000001">
    <property type="protein sequence ID" value="SEF39850.1"/>
    <property type="molecule type" value="Genomic_DNA"/>
</dbReference>
<accession>A0A1H5RNL1</accession>
<name>A0A1H5RNL1_NITMU</name>
<proteinExistence type="predicted"/>
<organism evidence="1 2">
    <name type="scientific">Nitrosospira multiformis (strain ATCC 25196 / NCIMB 11849 / C 71)</name>
    <dbReference type="NCBI Taxonomy" id="323848"/>
    <lineage>
        <taxon>Bacteria</taxon>
        <taxon>Pseudomonadati</taxon>
        <taxon>Pseudomonadota</taxon>
        <taxon>Betaproteobacteria</taxon>
        <taxon>Nitrosomonadales</taxon>
        <taxon>Nitrosomonadaceae</taxon>
        <taxon>Nitrosospira</taxon>
    </lineage>
</organism>
<evidence type="ECO:0000313" key="1">
    <source>
        <dbReference type="EMBL" id="SEF39850.1"/>
    </source>
</evidence>
<protein>
    <submittedName>
        <fullName evidence="1">Uncharacterized protein</fullName>
    </submittedName>
</protein>
<dbReference type="AlphaFoldDB" id="A0A1H5RNL1"/>
<evidence type="ECO:0000313" key="2">
    <source>
        <dbReference type="Proteomes" id="UP000236751"/>
    </source>
</evidence>